<evidence type="ECO:0000313" key="4">
    <source>
        <dbReference type="Proteomes" id="UP000663854"/>
    </source>
</evidence>
<comment type="caution">
    <text evidence="1">The sequence shown here is derived from an EMBL/GenBank/DDBJ whole genome shotgun (WGS) entry which is preliminary data.</text>
</comment>
<dbReference type="Proteomes" id="UP000663882">
    <property type="component" value="Unassembled WGS sequence"/>
</dbReference>
<name>A0A815MXR9_9BILA</name>
<sequence>NVLDQFDALHLTMKQQFDLIPEILTGNAKFWYFKHQDHMTTFASFFKYFLNHYDSQELNKHSSATSIPSPSQLKQPETIDHKEVVMDSLRNSMLMNHFQNVTKFSKKLKQPVIRRLNAVQHIMNFFKLTDDERLTFIPCCLEADVRDWFYDNKYLFLTWKSFIQKFIKTFELPEKVDISLNIFCNDEHVITQNSSQHSFKNMKLYQEENNRNIQISQPTDSYRSTTFPIVTKQNDTISTTIVNEVNNLVTESIKTDVDPSVSQQLIETNQMIFGLKKENFDDQNECKMSTVQSEKLDKIVIFDKQCDTTSTNIVNEPSNIFIESIKTDLDSPDFQQLPEINQIIFDKEKILDNADKFESFTIPTETIDPTPNYDNSFNSLSLKKSMTIDIKIGFKLKPKQYLSNKNVQPVLSEPVHQVQNEEAIQMIITKILMILINEIYNHTLNIYWFSIRAFDPGGGNMFTLFIVTHL</sequence>
<evidence type="ECO:0000313" key="1">
    <source>
        <dbReference type="EMBL" id="CAF1426648.1"/>
    </source>
</evidence>
<dbReference type="EMBL" id="CAJNOO010006029">
    <property type="protein sequence ID" value="CAF1436968.1"/>
    <property type="molecule type" value="Genomic_DNA"/>
</dbReference>
<reference evidence="1" key="1">
    <citation type="submission" date="2021-02" db="EMBL/GenBank/DDBJ databases">
        <authorList>
            <person name="Nowell W R."/>
        </authorList>
    </citation>
    <scope>NUCLEOTIDE SEQUENCE</scope>
</reference>
<dbReference type="EMBL" id="CAJNOL010007813">
    <property type="protein sequence ID" value="CAF1631470.1"/>
    <property type="molecule type" value="Genomic_DNA"/>
</dbReference>
<gene>
    <name evidence="3" type="ORF">JXQ802_LOCUS51854</name>
    <name evidence="1" type="ORF">PYM288_LOCUS35589</name>
    <name evidence="2" type="ORF">RFH988_LOCUS36190</name>
</gene>
<dbReference type="Proteomes" id="UP000663854">
    <property type="component" value="Unassembled WGS sequence"/>
</dbReference>
<evidence type="ECO:0000313" key="2">
    <source>
        <dbReference type="EMBL" id="CAF1436968.1"/>
    </source>
</evidence>
<protein>
    <submittedName>
        <fullName evidence="1">Uncharacterized protein</fullName>
    </submittedName>
</protein>
<dbReference type="AlphaFoldDB" id="A0A815MXR9"/>
<dbReference type="Proteomes" id="UP000663870">
    <property type="component" value="Unassembled WGS sequence"/>
</dbReference>
<organism evidence="1 4">
    <name type="scientific">Rotaria sordida</name>
    <dbReference type="NCBI Taxonomy" id="392033"/>
    <lineage>
        <taxon>Eukaryota</taxon>
        <taxon>Metazoa</taxon>
        <taxon>Spiralia</taxon>
        <taxon>Gnathifera</taxon>
        <taxon>Rotifera</taxon>
        <taxon>Eurotatoria</taxon>
        <taxon>Bdelloidea</taxon>
        <taxon>Philodinida</taxon>
        <taxon>Philodinidae</taxon>
        <taxon>Rotaria</taxon>
    </lineage>
</organism>
<keyword evidence="5" id="KW-1185">Reference proteome</keyword>
<evidence type="ECO:0000313" key="3">
    <source>
        <dbReference type="EMBL" id="CAF1631470.1"/>
    </source>
</evidence>
<dbReference type="EMBL" id="CAJNOH010006250">
    <property type="protein sequence ID" value="CAF1426648.1"/>
    <property type="molecule type" value="Genomic_DNA"/>
</dbReference>
<evidence type="ECO:0000313" key="5">
    <source>
        <dbReference type="Proteomes" id="UP000663870"/>
    </source>
</evidence>
<feature type="non-terminal residue" evidence="1">
    <location>
        <position position="1"/>
    </location>
</feature>
<accession>A0A815MXR9</accession>
<proteinExistence type="predicted"/>